<proteinExistence type="predicted"/>
<sequence length="158" mass="18725">MHSSGDTEEEVPEQINKTNRISECLVKYIIWRNTHLRSETKAKTYRIVVRPNMTYTAETGPDSTRTKRLMETCEMKIVRNITGKSLWNRQRSIDLRQSCNMNINGWTLKRTKEWYNHLSRSRRMGEGRLVKIARDRSPNGRRSIGRPRKKWSDNLDIC</sequence>
<feature type="region of interest" description="Disordered" evidence="1">
    <location>
        <begin position="137"/>
        <end position="158"/>
    </location>
</feature>
<organism evidence="2 3">
    <name type="scientific">Diabrotica virgifera virgifera</name>
    <name type="common">western corn rootworm</name>
    <dbReference type="NCBI Taxonomy" id="50390"/>
    <lineage>
        <taxon>Eukaryota</taxon>
        <taxon>Metazoa</taxon>
        <taxon>Ecdysozoa</taxon>
        <taxon>Arthropoda</taxon>
        <taxon>Hexapoda</taxon>
        <taxon>Insecta</taxon>
        <taxon>Pterygota</taxon>
        <taxon>Neoptera</taxon>
        <taxon>Endopterygota</taxon>
        <taxon>Coleoptera</taxon>
        <taxon>Polyphaga</taxon>
        <taxon>Cucujiformia</taxon>
        <taxon>Chrysomeloidea</taxon>
        <taxon>Chrysomelidae</taxon>
        <taxon>Galerucinae</taxon>
        <taxon>Diabroticina</taxon>
        <taxon>Diabroticites</taxon>
        <taxon>Diabrotica</taxon>
    </lineage>
</organism>
<evidence type="ECO:0000313" key="3">
    <source>
        <dbReference type="Proteomes" id="UP001652700"/>
    </source>
</evidence>
<accession>A0ABM5JSS7</accession>
<dbReference type="Proteomes" id="UP001652700">
    <property type="component" value="Unplaced"/>
</dbReference>
<name>A0ABM5JSS7_DIAVI</name>
<keyword evidence="3" id="KW-1185">Reference proteome</keyword>
<protein>
    <submittedName>
        <fullName evidence="2">Uncharacterized protein</fullName>
    </submittedName>
</protein>
<evidence type="ECO:0000313" key="2">
    <source>
        <dbReference type="EnsemblMetazoa" id="XP_050500998.1"/>
    </source>
</evidence>
<dbReference type="RefSeq" id="XP_050500998.1">
    <property type="nucleotide sequence ID" value="XM_050645041.1"/>
</dbReference>
<dbReference type="GeneID" id="126880959"/>
<evidence type="ECO:0000256" key="1">
    <source>
        <dbReference type="SAM" id="MobiDB-lite"/>
    </source>
</evidence>
<dbReference type="EnsemblMetazoa" id="XM_050645041.1">
    <property type="protein sequence ID" value="XP_050500998.1"/>
    <property type="gene ID" value="LOC126880959"/>
</dbReference>
<reference evidence="2" key="1">
    <citation type="submission" date="2025-05" db="UniProtKB">
        <authorList>
            <consortium name="EnsemblMetazoa"/>
        </authorList>
    </citation>
    <scope>IDENTIFICATION</scope>
</reference>